<protein>
    <submittedName>
        <fullName evidence="2">Fatty-acid amide hydrolase 2-B</fullName>
    </submittedName>
</protein>
<dbReference type="PANTHER" id="PTHR43372">
    <property type="entry name" value="FATTY-ACID AMIDE HYDROLASE"/>
    <property type="match status" value="1"/>
</dbReference>
<dbReference type="EMBL" id="BMAW01021692">
    <property type="protein sequence ID" value="GFT74235.1"/>
    <property type="molecule type" value="Genomic_DNA"/>
</dbReference>
<feature type="domain" description="Amidase" evidence="1">
    <location>
        <begin position="2"/>
        <end position="243"/>
    </location>
</feature>
<dbReference type="OrthoDB" id="6434188at2759"/>
<evidence type="ECO:0000313" key="3">
    <source>
        <dbReference type="Proteomes" id="UP000887013"/>
    </source>
</evidence>
<name>A0A8X6U3A2_NEPPI</name>
<dbReference type="GO" id="GO:0016787">
    <property type="term" value="F:hydrolase activity"/>
    <property type="evidence" value="ECO:0007669"/>
    <property type="project" value="UniProtKB-KW"/>
</dbReference>
<gene>
    <name evidence="2" type="primary">faah2b</name>
    <name evidence="2" type="ORF">NPIL_138551</name>
</gene>
<dbReference type="PANTHER" id="PTHR43372:SF4">
    <property type="entry name" value="FATTY-ACID AMIDE HYDROLASE 2"/>
    <property type="match status" value="1"/>
</dbReference>
<keyword evidence="3" id="KW-1185">Reference proteome</keyword>
<comment type="caution">
    <text evidence="2">The sequence shown here is derived from an EMBL/GenBank/DDBJ whole genome shotgun (WGS) entry which is preliminary data.</text>
</comment>
<proteinExistence type="predicted"/>
<dbReference type="Pfam" id="PF01425">
    <property type="entry name" value="Amidase"/>
    <property type="match status" value="1"/>
</dbReference>
<dbReference type="InterPro" id="IPR052739">
    <property type="entry name" value="FAAH2"/>
</dbReference>
<dbReference type="Proteomes" id="UP000887013">
    <property type="component" value="Unassembled WGS sequence"/>
</dbReference>
<dbReference type="AlphaFoldDB" id="A0A8X6U3A2"/>
<dbReference type="InterPro" id="IPR023631">
    <property type="entry name" value="Amidase_dom"/>
</dbReference>
<organism evidence="2 3">
    <name type="scientific">Nephila pilipes</name>
    <name type="common">Giant wood spider</name>
    <name type="synonym">Nephila maculata</name>
    <dbReference type="NCBI Taxonomy" id="299642"/>
    <lineage>
        <taxon>Eukaryota</taxon>
        <taxon>Metazoa</taxon>
        <taxon>Ecdysozoa</taxon>
        <taxon>Arthropoda</taxon>
        <taxon>Chelicerata</taxon>
        <taxon>Arachnida</taxon>
        <taxon>Araneae</taxon>
        <taxon>Araneomorphae</taxon>
        <taxon>Entelegynae</taxon>
        <taxon>Araneoidea</taxon>
        <taxon>Nephilidae</taxon>
        <taxon>Nephila</taxon>
    </lineage>
</organism>
<accession>A0A8X6U3A2</accession>
<sequence length="263" mass="29873">MVAGPMCRYAEDLITTMRILAVGDEEVRRTIGQPVDFKKLKILYMTEIDSVLIQPIRKEIIEGMKSAASYFSAHYGVEYKEVKLPILKDIGFSIISELNRIIPNWISAVLDGIGRPLNVKWDFIKSIFGKSVLSLNLTLCMILSPCPLLYREKKIPHHKEKMQKVYQYFDNLLDENTVLFLPSFPTTAPYHHELILSAIPNIPYKGLFNFLGLPATECHFGYDKEGLPFGFQIIGRKNNDNLTIACTIELEKVFGGWTSPGKV</sequence>
<dbReference type="SUPFAM" id="SSF75304">
    <property type="entry name" value="Amidase signature (AS) enzymes"/>
    <property type="match status" value="1"/>
</dbReference>
<evidence type="ECO:0000313" key="2">
    <source>
        <dbReference type="EMBL" id="GFT74235.1"/>
    </source>
</evidence>
<dbReference type="Gene3D" id="3.90.1300.10">
    <property type="entry name" value="Amidase signature (AS) domain"/>
    <property type="match status" value="1"/>
</dbReference>
<evidence type="ECO:0000259" key="1">
    <source>
        <dbReference type="Pfam" id="PF01425"/>
    </source>
</evidence>
<keyword evidence="2" id="KW-0378">Hydrolase</keyword>
<dbReference type="InterPro" id="IPR036928">
    <property type="entry name" value="AS_sf"/>
</dbReference>
<reference evidence="2" key="1">
    <citation type="submission" date="2020-08" db="EMBL/GenBank/DDBJ databases">
        <title>Multicomponent nature underlies the extraordinary mechanical properties of spider dragline silk.</title>
        <authorList>
            <person name="Kono N."/>
            <person name="Nakamura H."/>
            <person name="Mori M."/>
            <person name="Yoshida Y."/>
            <person name="Ohtoshi R."/>
            <person name="Malay A.D."/>
            <person name="Moran D.A.P."/>
            <person name="Tomita M."/>
            <person name="Numata K."/>
            <person name="Arakawa K."/>
        </authorList>
    </citation>
    <scope>NUCLEOTIDE SEQUENCE</scope>
</reference>
<dbReference type="GO" id="GO:0012505">
    <property type="term" value="C:endomembrane system"/>
    <property type="evidence" value="ECO:0007669"/>
    <property type="project" value="TreeGrafter"/>
</dbReference>